<accession>A0ABU5XNG9</accession>
<dbReference type="InterPro" id="IPR028037">
    <property type="entry name" value="Antitoxin_Rv0909/MT0933"/>
</dbReference>
<proteinExistence type="predicted"/>
<dbReference type="Proteomes" id="UP001299596">
    <property type="component" value="Unassembled WGS sequence"/>
</dbReference>
<reference evidence="1 2" key="1">
    <citation type="submission" date="2023-12" db="EMBL/GenBank/DDBJ databases">
        <title>Description of new species of Mycobacterium terrae complex isolated from sewage at the Sao Paulo Zoological Park Foundation in Brazil.</title>
        <authorList>
            <person name="Romagnoli C.L."/>
            <person name="Conceicao E.C."/>
            <person name="Machado E."/>
            <person name="Barreto L.B.P.F."/>
            <person name="Sharma A."/>
            <person name="Silva N.M."/>
            <person name="Marques L.E."/>
            <person name="Juliana M.A."/>
            <person name="Lourenco M.C.S."/>
            <person name="Digiampietri L.A."/>
            <person name="Suffys P.N."/>
            <person name="Viana-Niero C."/>
        </authorList>
    </citation>
    <scope>NUCLEOTIDE SEQUENCE [LARGE SCALE GENOMIC DNA]</scope>
    <source>
        <strain evidence="1 2">MYC098</strain>
    </source>
</reference>
<organism evidence="1 2">
    <name type="scientific">[Mycobacterium] crassicus</name>
    <dbReference type="NCBI Taxonomy" id="2872309"/>
    <lineage>
        <taxon>Bacteria</taxon>
        <taxon>Bacillati</taxon>
        <taxon>Actinomycetota</taxon>
        <taxon>Actinomycetes</taxon>
        <taxon>Mycobacteriales</taxon>
        <taxon>Mycobacteriaceae</taxon>
        <taxon>Mycolicibacter</taxon>
    </lineage>
</organism>
<dbReference type="Pfam" id="PF14013">
    <property type="entry name" value="MT0933_antitox"/>
    <property type="match status" value="1"/>
</dbReference>
<dbReference type="RefSeq" id="WP_225406398.1">
    <property type="nucleotide sequence ID" value="NZ_JAYJJR010000012.1"/>
</dbReference>
<evidence type="ECO:0000313" key="2">
    <source>
        <dbReference type="Proteomes" id="UP001299596"/>
    </source>
</evidence>
<protein>
    <submittedName>
        <fullName evidence="1">Antitoxin</fullName>
    </submittedName>
</protein>
<sequence length="70" mass="7193">MGFLDKAKGLLAQNADKVEQFAGQAIDKAGDLVDDKTGGKFAGVVDKAQEAAKDAAKKALADGDNTPEQS</sequence>
<comment type="caution">
    <text evidence="1">The sequence shown here is derived from an EMBL/GenBank/DDBJ whole genome shotgun (WGS) entry which is preliminary data.</text>
</comment>
<keyword evidence="2" id="KW-1185">Reference proteome</keyword>
<name>A0ABU5XNG9_9MYCO</name>
<gene>
    <name evidence="1" type="ORF">K6T79_17530</name>
</gene>
<evidence type="ECO:0000313" key="1">
    <source>
        <dbReference type="EMBL" id="MEB3022847.1"/>
    </source>
</evidence>
<dbReference type="EMBL" id="JAYJJR010000012">
    <property type="protein sequence ID" value="MEB3022847.1"/>
    <property type="molecule type" value="Genomic_DNA"/>
</dbReference>